<accession>A0ACA9SQ68</accession>
<keyword evidence="2" id="KW-1185">Reference proteome</keyword>
<name>A0ACA9SQ68_9GLOM</name>
<dbReference type="Proteomes" id="UP000789920">
    <property type="component" value="Unassembled WGS sequence"/>
</dbReference>
<comment type="caution">
    <text evidence="1">The sequence shown here is derived from an EMBL/GenBank/DDBJ whole genome shotgun (WGS) entry which is preliminary data.</text>
</comment>
<protein>
    <submittedName>
        <fullName evidence="1">30549_t:CDS:1</fullName>
    </submittedName>
</protein>
<reference evidence="1" key="1">
    <citation type="submission" date="2021-06" db="EMBL/GenBank/DDBJ databases">
        <authorList>
            <person name="Kallberg Y."/>
            <person name="Tangrot J."/>
            <person name="Rosling A."/>
        </authorList>
    </citation>
    <scope>NUCLEOTIDE SEQUENCE</scope>
    <source>
        <strain evidence="1">MA461A</strain>
    </source>
</reference>
<evidence type="ECO:0000313" key="2">
    <source>
        <dbReference type="Proteomes" id="UP000789920"/>
    </source>
</evidence>
<proteinExistence type="predicted"/>
<evidence type="ECO:0000313" key="1">
    <source>
        <dbReference type="EMBL" id="CAG8845843.1"/>
    </source>
</evidence>
<gene>
    <name evidence="1" type="ORF">RPERSI_LOCUS33849</name>
</gene>
<organism evidence="1 2">
    <name type="scientific">Racocetra persica</name>
    <dbReference type="NCBI Taxonomy" id="160502"/>
    <lineage>
        <taxon>Eukaryota</taxon>
        <taxon>Fungi</taxon>
        <taxon>Fungi incertae sedis</taxon>
        <taxon>Mucoromycota</taxon>
        <taxon>Glomeromycotina</taxon>
        <taxon>Glomeromycetes</taxon>
        <taxon>Diversisporales</taxon>
        <taxon>Gigasporaceae</taxon>
        <taxon>Racocetra</taxon>
    </lineage>
</organism>
<feature type="non-terminal residue" evidence="1">
    <location>
        <position position="91"/>
    </location>
</feature>
<feature type="non-terminal residue" evidence="1">
    <location>
        <position position="1"/>
    </location>
</feature>
<sequence length="91" mass="10735">ENGFDPMIFLEISKCFKSISKLTNIEHKQINLSLGEWAGRYYEYTLDAVKQSYKAAAFLPEYMGISQNDYQELIDDFDRQCDQNHTYIELH</sequence>
<dbReference type="EMBL" id="CAJVQC010148564">
    <property type="protein sequence ID" value="CAG8845843.1"/>
    <property type="molecule type" value="Genomic_DNA"/>
</dbReference>